<dbReference type="InterPro" id="IPR011453">
    <property type="entry name" value="DUF1559"/>
</dbReference>
<gene>
    <name evidence="3" type="ORF">Pan189_11030</name>
</gene>
<keyword evidence="1" id="KW-0812">Transmembrane</keyword>
<keyword evidence="4" id="KW-1185">Reference proteome</keyword>
<dbReference type="Proteomes" id="UP000317318">
    <property type="component" value="Chromosome"/>
</dbReference>
<keyword evidence="1" id="KW-0472">Membrane</keyword>
<dbReference type="PANTHER" id="PTHR30093:SF2">
    <property type="entry name" value="TYPE II SECRETION SYSTEM PROTEIN H"/>
    <property type="match status" value="1"/>
</dbReference>
<evidence type="ECO:0000256" key="1">
    <source>
        <dbReference type="SAM" id="Phobius"/>
    </source>
</evidence>
<feature type="domain" description="DUF1559" evidence="2">
    <location>
        <begin position="40"/>
        <end position="139"/>
    </location>
</feature>
<dbReference type="KEGG" id="svp:Pan189_11030"/>
<dbReference type="AlphaFoldDB" id="A0A517QYX3"/>
<dbReference type="Pfam" id="PF07596">
    <property type="entry name" value="SBP_bac_10"/>
    <property type="match status" value="1"/>
</dbReference>
<evidence type="ECO:0000313" key="3">
    <source>
        <dbReference type="EMBL" id="QDT36740.1"/>
    </source>
</evidence>
<name>A0A517QYX3_9PLAN</name>
<dbReference type="EMBL" id="CP036268">
    <property type="protein sequence ID" value="QDT36740.1"/>
    <property type="molecule type" value="Genomic_DNA"/>
</dbReference>
<organism evidence="3 4">
    <name type="scientific">Stratiformator vulcanicus</name>
    <dbReference type="NCBI Taxonomy" id="2527980"/>
    <lineage>
        <taxon>Bacteria</taxon>
        <taxon>Pseudomonadati</taxon>
        <taxon>Planctomycetota</taxon>
        <taxon>Planctomycetia</taxon>
        <taxon>Planctomycetales</taxon>
        <taxon>Planctomycetaceae</taxon>
        <taxon>Stratiformator</taxon>
    </lineage>
</organism>
<dbReference type="PANTHER" id="PTHR30093">
    <property type="entry name" value="GENERAL SECRETION PATHWAY PROTEIN G"/>
    <property type="match status" value="1"/>
</dbReference>
<evidence type="ECO:0000259" key="2">
    <source>
        <dbReference type="Pfam" id="PF07596"/>
    </source>
</evidence>
<dbReference type="RefSeq" id="WP_310821118.1">
    <property type="nucleotide sequence ID" value="NZ_CP036268.1"/>
</dbReference>
<reference evidence="3 4" key="1">
    <citation type="submission" date="2019-02" db="EMBL/GenBank/DDBJ databases">
        <title>Deep-cultivation of Planctomycetes and their phenomic and genomic characterization uncovers novel biology.</title>
        <authorList>
            <person name="Wiegand S."/>
            <person name="Jogler M."/>
            <person name="Boedeker C."/>
            <person name="Pinto D."/>
            <person name="Vollmers J."/>
            <person name="Rivas-Marin E."/>
            <person name="Kohn T."/>
            <person name="Peeters S.H."/>
            <person name="Heuer A."/>
            <person name="Rast P."/>
            <person name="Oberbeckmann S."/>
            <person name="Bunk B."/>
            <person name="Jeske O."/>
            <person name="Meyerdierks A."/>
            <person name="Storesund J.E."/>
            <person name="Kallscheuer N."/>
            <person name="Luecker S."/>
            <person name="Lage O.M."/>
            <person name="Pohl T."/>
            <person name="Merkel B.J."/>
            <person name="Hornburger P."/>
            <person name="Mueller R.-W."/>
            <person name="Bruemmer F."/>
            <person name="Labrenz M."/>
            <person name="Spormann A.M."/>
            <person name="Op den Camp H."/>
            <person name="Overmann J."/>
            <person name="Amann R."/>
            <person name="Jetten M.S.M."/>
            <person name="Mascher T."/>
            <person name="Medema M.H."/>
            <person name="Devos D.P."/>
            <person name="Kaster A.-K."/>
            <person name="Ovreas L."/>
            <person name="Rohde M."/>
            <person name="Galperin M.Y."/>
            <person name="Jogler C."/>
        </authorList>
    </citation>
    <scope>NUCLEOTIDE SEQUENCE [LARGE SCALE GENOMIC DNA]</scope>
    <source>
        <strain evidence="3 4">Pan189</strain>
    </source>
</reference>
<accession>A0A517QYX3</accession>
<proteinExistence type="predicted"/>
<feature type="transmembrane region" description="Helical" evidence="1">
    <location>
        <begin position="20"/>
        <end position="38"/>
    </location>
</feature>
<dbReference type="InterPro" id="IPR045584">
    <property type="entry name" value="Pilin-like"/>
</dbReference>
<dbReference type="InterPro" id="IPR027558">
    <property type="entry name" value="Pre_pil_HX9DG_C"/>
</dbReference>
<sequence>MSIRERSERHPRPGFTKLEVAVVAAVIVVLIALLLPAAQQTRDGGPRNYCKNHLKQLGLAFHNYHDNYKMLPAHAYPISTGRLGHSWRTMLLPYLDQAALYDEFNFDKAWNDPANVRITDTDLIAFQCHQAPHTFESETNYLVNIGDDTAFPPGREIALDDITDGTSNTLLVFERSDSGIAWAEPQDFYYDEAQILNSGPPGFGLSSVHEGGGQVALTDGSVRFLADKLSPEIARRLILRNDGEEVGDF</sequence>
<dbReference type="SUPFAM" id="SSF54523">
    <property type="entry name" value="Pili subunits"/>
    <property type="match status" value="1"/>
</dbReference>
<dbReference type="NCBIfam" id="TIGR04294">
    <property type="entry name" value="pre_pil_HX9DG"/>
    <property type="match status" value="1"/>
</dbReference>
<protein>
    <recommendedName>
        <fullName evidence="2">DUF1559 domain-containing protein</fullName>
    </recommendedName>
</protein>
<evidence type="ECO:0000313" key="4">
    <source>
        <dbReference type="Proteomes" id="UP000317318"/>
    </source>
</evidence>
<keyword evidence="1" id="KW-1133">Transmembrane helix</keyword>